<dbReference type="InterPro" id="IPR023885">
    <property type="entry name" value="4Fe4S-binding_SPASM_dom"/>
</dbReference>
<evidence type="ECO:0000256" key="4">
    <source>
        <dbReference type="ARBA" id="ARBA00023004"/>
    </source>
</evidence>
<organism evidence="6 7">
    <name type="scientific">Campylobacter fetus</name>
    <dbReference type="NCBI Taxonomy" id="196"/>
    <lineage>
        <taxon>Bacteria</taxon>
        <taxon>Pseudomonadati</taxon>
        <taxon>Campylobacterota</taxon>
        <taxon>Epsilonproteobacteria</taxon>
        <taxon>Campylobacterales</taxon>
        <taxon>Campylobacteraceae</taxon>
        <taxon>Campylobacter</taxon>
    </lineage>
</organism>
<keyword evidence="2" id="KW-0949">S-adenosyl-L-methionine</keyword>
<dbReference type="EMBL" id="AABTCC010000026">
    <property type="protein sequence ID" value="EAI8859734.1"/>
    <property type="molecule type" value="Genomic_DNA"/>
</dbReference>
<dbReference type="SMART" id="SM00729">
    <property type="entry name" value="Elp3"/>
    <property type="match status" value="1"/>
</dbReference>
<protein>
    <submittedName>
        <fullName evidence="6">Radical SAM protein</fullName>
    </submittedName>
</protein>
<dbReference type="PROSITE" id="PS51918">
    <property type="entry name" value="RADICAL_SAM"/>
    <property type="match status" value="1"/>
</dbReference>
<keyword evidence="5" id="KW-0411">Iron-sulfur</keyword>
<dbReference type="Gene3D" id="3.20.20.70">
    <property type="entry name" value="Aldolase class I"/>
    <property type="match status" value="1"/>
</dbReference>
<dbReference type="SFLD" id="SFLDS00029">
    <property type="entry name" value="Radical_SAM"/>
    <property type="match status" value="1"/>
</dbReference>
<dbReference type="CDD" id="cd01335">
    <property type="entry name" value="Radical_SAM"/>
    <property type="match status" value="1"/>
</dbReference>
<dbReference type="AlphaFoldDB" id="A0A5L8K8G4"/>
<comment type="cofactor">
    <cofactor evidence="1">
        <name>[4Fe-4S] cluster</name>
        <dbReference type="ChEBI" id="CHEBI:49883"/>
    </cofactor>
</comment>
<dbReference type="GO" id="GO:0003824">
    <property type="term" value="F:catalytic activity"/>
    <property type="evidence" value="ECO:0007669"/>
    <property type="project" value="InterPro"/>
</dbReference>
<dbReference type="OMA" id="CRMDEVN"/>
<evidence type="ECO:0000256" key="5">
    <source>
        <dbReference type="ARBA" id="ARBA00023014"/>
    </source>
</evidence>
<evidence type="ECO:0000256" key="2">
    <source>
        <dbReference type="ARBA" id="ARBA00022691"/>
    </source>
</evidence>
<keyword evidence="7" id="KW-1185">Reference proteome</keyword>
<dbReference type="CDD" id="cd21109">
    <property type="entry name" value="SPASM"/>
    <property type="match status" value="1"/>
</dbReference>
<dbReference type="GO" id="GO:0046872">
    <property type="term" value="F:metal ion binding"/>
    <property type="evidence" value="ECO:0007669"/>
    <property type="project" value="UniProtKB-KW"/>
</dbReference>
<comment type="caution">
    <text evidence="6">The sequence shown here is derived from an EMBL/GenBank/DDBJ whole genome shotgun (WGS) entry which is preliminary data.</text>
</comment>
<reference evidence="6 7" key="1">
    <citation type="submission" date="2018-06" db="EMBL/GenBank/DDBJ databases">
        <authorList>
            <consortium name="PulseNet: The National Subtyping Network for Foodborne Disease Surveillance"/>
            <person name="Tarr C.L."/>
            <person name="Trees E."/>
            <person name="Katz L.S."/>
            <person name="Carleton-Romer H.A."/>
            <person name="Stroika S."/>
            <person name="Kucerova Z."/>
            <person name="Roache K.F."/>
            <person name="Sabol A.L."/>
            <person name="Besser J."/>
            <person name="Gerner-Smidt P."/>
        </authorList>
    </citation>
    <scope>NUCLEOTIDE SEQUENCE [LARGE SCALE GENOMIC DNA]</scope>
    <source>
        <strain evidence="6 7">PNUSAC001503</strain>
    </source>
</reference>
<dbReference type="PANTHER" id="PTHR11228:SF7">
    <property type="entry name" value="PQQA PEPTIDE CYCLASE"/>
    <property type="match status" value="1"/>
</dbReference>
<dbReference type="RefSeq" id="WP_011732253.1">
    <property type="nucleotide sequence ID" value="NZ_AACCWR020000009.1"/>
</dbReference>
<dbReference type="Proteomes" id="UP000535509">
    <property type="component" value="Unassembled WGS sequence"/>
</dbReference>
<dbReference type="Pfam" id="PF13186">
    <property type="entry name" value="SPASM"/>
    <property type="match status" value="1"/>
</dbReference>
<dbReference type="InterPro" id="IPR007197">
    <property type="entry name" value="rSAM"/>
</dbReference>
<dbReference type="InterPro" id="IPR006638">
    <property type="entry name" value="Elp3/MiaA/NifB-like_rSAM"/>
</dbReference>
<dbReference type="InterPro" id="IPR013785">
    <property type="entry name" value="Aldolase_TIM"/>
</dbReference>
<evidence type="ECO:0000313" key="6">
    <source>
        <dbReference type="EMBL" id="EAI8859734.1"/>
    </source>
</evidence>
<dbReference type="InterPro" id="IPR050377">
    <property type="entry name" value="Radical_SAM_PqqE_MftC-like"/>
</dbReference>
<evidence type="ECO:0000256" key="1">
    <source>
        <dbReference type="ARBA" id="ARBA00001966"/>
    </source>
</evidence>
<dbReference type="SUPFAM" id="SSF102114">
    <property type="entry name" value="Radical SAM enzymes"/>
    <property type="match status" value="1"/>
</dbReference>
<accession>A0A5L8K8G4</accession>
<dbReference type="SFLD" id="SFLDG01067">
    <property type="entry name" value="SPASM/twitch_domain_containing"/>
    <property type="match status" value="1"/>
</dbReference>
<dbReference type="InterPro" id="IPR058240">
    <property type="entry name" value="rSAM_sf"/>
</dbReference>
<keyword evidence="3" id="KW-0479">Metal-binding</keyword>
<evidence type="ECO:0000313" key="7">
    <source>
        <dbReference type="Proteomes" id="UP000535509"/>
    </source>
</evidence>
<evidence type="ECO:0000256" key="3">
    <source>
        <dbReference type="ARBA" id="ARBA00022723"/>
    </source>
</evidence>
<keyword evidence="4" id="KW-0408">Iron</keyword>
<name>A0A5L8K8G4_CAMFE</name>
<dbReference type="GO" id="GO:0051536">
    <property type="term" value="F:iron-sulfur cluster binding"/>
    <property type="evidence" value="ECO:0007669"/>
    <property type="project" value="UniProtKB-KW"/>
</dbReference>
<dbReference type="GeneID" id="61065403"/>
<proteinExistence type="predicted"/>
<gene>
    <name evidence="6" type="ORF">CX802_07835</name>
</gene>
<dbReference type="Pfam" id="PF04055">
    <property type="entry name" value="Radical_SAM"/>
    <property type="match status" value="1"/>
</dbReference>
<dbReference type="PANTHER" id="PTHR11228">
    <property type="entry name" value="RADICAL SAM DOMAIN PROTEIN"/>
    <property type="match status" value="1"/>
</dbReference>
<sequence>MKFSLDAHKLHHHLDRVLEFKQTGDCAPIYMEVSPCGSCNHRCLFCAYDYIAYPNRKLDTDNFIKFTTEVAKAGLKSMLFAGEGEPLIHNDIDKMVAHAKQCGIDCGMFSNAALLKADLAKKLLPNLTFLRFSFNAGDSQTYSKIHTSHKKSSDFEKVVENIKFANDYRKEQNLKVDLGSQFVLLKENKNSLINAVKTMKECGVDYISVKPFVLQNENQLYKNNSKFETDQLETLINEAKSYESDDFKVIFRQNAFFKYGQRDYSHCYGCSFITVLNSAGDLASCLPYWDKKEFVYGNINEQSFEAIWKSDKRRIVKHLLENKLNAKQCPPNCRPNSINEFLNEILNPDVKHINFI</sequence>